<dbReference type="EMBL" id="JAOQIO010000077">
    <property type="protein sequence ID" value="MCU6794006.1"/>
    <property type="molecule type" value="Genomic_DNA"/>
</dbReference>
<comment type="caution">
    <text evidence="1">The sequence shown here is derived from an EMBL/GenBank/DDBJ whole genome shotgun (WGS) entry which is preliminary data.</text>
</comment>
<dbReference type="Gene3D" id="3.40.630.30">
    <property type="match status" value="1"/>
</dbReference>
<evidence type="ECO:0008006" key="3">
    <source>
        <dbReference type="Google" id="ProtNLM"/>
    </source>
</evidence>
<gene>
    <name evidence="1" type="ORF">OB236_18045</name>
</gene>
<keyword evidence="2" id="KW-1185">Reference proteome</keyword>
<protein>
    <recommendedName>
        <fullName evidence="3">N-acetyltransferase</fullName>
    </recommendedName>
</protein>
<sequence>MVLIRESRQSDNHALAQLMGELGYPTSAESMRKRMKAIESNPMNGTFIAEMDNLIKPERAAAHEFYKSKGYDINGYRFLKKL</sequence>
<proteinExistence type="predicted"/>
<dbReference type="Proteomes" id="UP001652445">
    <property type="component" value="Unassembled WGS sequence"/>
</dbReference>
<evidence type="ECO:0000313" key="1">
    <source>
        <dbReference type="EMBL" id="MCU6794006.1"/>
    </source>
</evidence>
<organism evidence="1 2">
    <name type="scientific">Paenibacillus baimaensis</name>
    <dbReference type="NCBI Taxonomy" id="2982185"/>
    <lineage>
        <taxon>Bacteria</taxon>
        <taxon>Bacillati</taxon>
        <taxon>Bacillota</taxon>
        <taxon>Bacilli</taxon>
        <taxon>Bacillales</taxon>
        <taxon>Paenibacillaceae</taxon>
        <taxon>Paenibacillus</taxon>
    </lineage>
</organism>
<dbReference type="RefSeq" id="WP_262685235.1">
    <property type="nucleotide sequence ID" value="NZ_JAOQIO010000077.1"/>
</dbReference>
<accession>A0ABT2UJ12</accession>
<reference evidence="1 2" key="1">
    <citation type="submission" date="2022-09" db="EMBL/GenBank/DDBJ databases">
        <authorList>
            <person name="Han X.L."/>
            <person name="Wang Q."/>
            <person name="Lu T."/>
        </authorList>
    </citation>
    <scope>NUCLEOTIDE SEQUENCE [LARGE SCALE GENOMIC DNA]</scope>
    <source>
        <strain evidence="1 2">WQ 127069</strain>
    </source>
</reference>
<name>A0ABT2UJ12_9BACL</name>
<evidence type="ECO:0000313" key="2">
    <source>
        <dbReference type="Proteomes" id="UP001652445"/>
    </source>
</evidence>